<reference evidence="3 4" key="1">
    <citation type="submission" date="2019-04" db="EMBL/GenBank/DDBJ databases">
        <authorList>
            <person name="Van Vliet M D."/>
        </authorList>
    </citation>
    <scope>NUCLEOTIDE SEQUENCE [LARGE SCALE GENOMIC DNA]</scope>
    <source>
        <strain evidence="3 4">F1</strain>
    </source>
</reference>
<feature type="domain" description="Sulfatase N-terminal" evidence="2">
    <location>
        <begin position="36"/>
        <end position="352"/>
    </location>
</feature>
<evidence type="ECO:0000256" key="1">
    <source>
        <dbReference type="SAM" id="SignalP"/>
    </source>
</evidence>
<gene>
    <name evidence="3" type="ORF">PDESU_01563</name>
</gene>
<dbReference type="InterPro" id="IPR052701">
    <property type="entry name" value="GAG_Ulvan_Degrading_Sulfatases"/>
</dbReference>
<accession>A0A6C2TZL0</accession>
<name>A0A6C2TZL0_PONDE</name>
<dbReference type="InterPro" id="IPR017850">
    <property type="entry name" value="Alkaline_phosphatase_core_sf"/>
</dbReference>
<keyword evidence="4" id="KW-1185">Reference proteome</keyword>
<keyword evidence="1" id="KW-0732">Signal</keyword>
<organism evidence="3 4">
    <name type="scientific">Pontiella desulfatans</name>
    <dbReference type="NCBI Taxonomy" id="2750659"/>
    <lineage>
        <taxon>Bacteria</taxon>
        <taxon>Pseudomonadati</taxon>
        <taxon>Kiritimatiellota</taxon>
        <taxon>Kiritimatiellia</taxon>
        <taxon>Kiritimatiellales</taxon>
        <taxon>Pontiellaceae</taxon>
        <taxon>Pontiella</taxon>
    </lineage>
</organism>
<dbReference type="AlphaFoldDB" id="A0A6C2TZL0"/>
<dbReference type="PANTHER" id="PTHR43751:SF1">
    <property type="entry name" value="SULFATASE ATSG-RELATED"/>
    <property type="match status" value="1"/>
</dbReference>
<dbReference type="SUPFAM" id="SSF53649">
    <property type="entry name" value="Alkaline phosphatase-like"/>
    <property type="match status" value="1"/>
</dbReference>
<proteinExistence type="predicted"/>
<dbReference type="Pfam" id="PF00884">
    <property type="entry name" value="Sulfatase"/>
    <property type="match status" value="1"/>
</dbReference>
<dbReference type="RefSeq" id="WP_136078627.1">
    <property type="nucleotide sequence ID" value="NZ_CAAHFG010000001.1"/>
</dbReference>
<feature type="chain" id="PRO_5029006764" evidence="1">
    <location>
        <begin position="31"/>
        <end position="510"/>
    </location>
</feature>
<evidence type="ECO:0000313" key="4">
    <source>
        <dbReference type="Proteomes" id="UP000366872"/>
    </source>
</evidence>
<protein>
    <submittedName>
        <fullName evidence="3">Arylsulfatase</fullName>
    </submittedName>
</protein>
<dbReference type="Gene3D" id="3.40.720.10">
    <property type="entry name" value="Alkaline Phosphatase, subunit A"/>
    <property type="match status" value="1"/>
</dbReference>
<dbReference type="InterPro" id="IPR000917">
    <property type="entry name" value="Sulfatase_N"/>
</dbReference>
<feature type="signal peptide" evidence="1">
    <location>
        <begin position="1"/>
        <end position="30"/>
    </location>
</feature>
<dbReference type="CDD" id="cd16027">
    <property type="entry name" value="SGSH"/>
    <property type="match status" value="1"/>
</dbReference>
<dbReference type="PANTHER" id="PTHR43751">
    <property type="entry name" value="SULFATASE"/>
    <property type="match status" value="1"/>
</dbReference>
<evidence type="ECO:0000313" key="3">
    <source>
        <dbReference type="EMBL" id="VGO13009.1"/>
    </source>
</evidence>
<sequence length="510" mass="57243">MKKRSGRNLINAMAVCVAAVTAVSANSAFAQSKKQPNFLIISVDDVSWFEHSIYGTSDVPTPNVDRIANEGIRFNHGYVSAPSCGPSRAAMLSGKHFWQLEQGAFMQSFFPKKFPTYPLILQDNGYETCSVGKNWGPGIAPSRDGHRSSVAGKSYNHISRENAEKTPYLYPRDYLAGIEQFLAERSADKPFCIWAGIFEPHGPWMKSKDAVSLAQSEFGVDVRSLTCDYYDHAKNAANPQGQNPGYYYEMLHYDRTVKRMLDSLEEKGLLDNTMVIFVGDNGTFVRGENLSGFELNIVGDNQTPRSKASGYDAGVHVPFFLMWKDRTPGGRVVDDFVSAIDIGPTVLDAAGVPIPEGMSGRSMMKIINSTKSGQVDPSRDTMMTGMEFHYENTLMPASRNIRNQRFEYVIHFENGGEEFYDLKNDPWETNNLINDPEYRAEIQRLKAKMKKIGLEQGDPRFTGEMDLFDHTHQYCNQGKESLFNKTWQNNFNRSYAEGLKAVGLPPVPRN</sequence>
<dbReference type="Proteomes" id="UP000366872">
    <property type="component" value="Unassembled WGS sequence"/>
</dbReference>
<dbReference type="EMBL" id="CAAHFG010000001">
    <property type="protein sequence ID" value="VGO13009.1"/>
    <property type="molecule type" value="Genomic_DNA"/>
</dbReference>
<evidence type="ECO:0000259" key="2">
    <source>
        <dbReference type="Pfam" id="PF00884"/>
    </source>
</evidence>